<dbReference type="Gene3D" id="1.10.150.240">
    <property type="entry name" value="Putative phosphatase, domain 2"/>
    <property type="match status" value="1"/>
</dbReference>
<organism evidence="1 2">
    <name type="scientific">Amycolatopsis lexingtonensis</name>
    <dbReference type="NCBI Taxonomy" id="218822"/>
    <lineage>
        <taxon>Bacteria</taxon>
        <taxon>Bacillati</taxon>
        <taxon>Actinomycetota</taxon>
        <taxon>Actinomycetes</taxon>
        <taxon>Pseudonocardiales</taxon>
        <taxon>Pseudonocardiaceae</taxon>
        <taxon>Amycolatopsis</taxon>
    </lineage>
</organism>
<reference evidence="1 2" key="1">
    <citation type="submission" date="2020-10" db="EMBL/GenBank/DDBJ databases">
        <title>Sequencing the genomes of 1000 actinobacteria strains.</title>
        <authorList>
            <person name="Klenk H.-P."/>
        </authorList>
    </citation>
    <scope>NUCLEOTIDE SEQUENCE [LARGE SCALE GENOMIC DNA]</scope>
    <source>
        <strain evidence="1 2">DSM 44653</strain>
    </source>
</reference>
<sequence>MSTPADALSCAAVLFDLDGVLVESGSTVERSWRAWAVDHGLDADAVVAACHGRPSAETIAAVAPHLDAAAEAAALELLQAADTSELVACPGAAEILAALPPTRHAVVTSGTRPLATARLTSVLLPVPAVLIAAGEVPRGKPAPDGYLAAAARLGFAPESCVVVEDARPGVLAARAAGCRVIGIDGPLLGDPSDVDILVPDLAAVAATVGTGSIALTRRSETHV</sequence>
<dbReference type="SFLD" id="SFLDS00003">
    <property type="entry name" value="Haloacid_Dehalogenase"/>
    <property type="match status" value="1"/>
</dbReference>
<keyword evidence="2" id="KW-1185">Reference proteome</keyword>
<dbReference type="PANTHER" id="PTHR43481:SF4">
    <property type="entry name" value="GLYCEROL-1-PHOSPHATE PHOSPHOHYDROLASE 1-RELATED"/>
    <property type="match status" value="1"/>
</dbReference>
<dbReference type="Gene3D" id="3.40.50.1000">
    <property type="entry name" value="HAD superfamily/HAD-like"/>
    <property type="match status" value="1"/>
</dbReference>
<dbReference type="EC" id="3.1.3.23" evidence="1"/>
<name>A0ABR9IG54_9PSEU</name>
<keyword evidence="1" id="KW-0378">Hydrolase</keyword>
<dbReference type="Pfam" id="PF00702">
    <property type="entry name" value="Hydrolase"/>
    <property type="match status" value="1"/>
</dbReference>
<dbReference type="InterPro" id="IPR051806">
    <property type="entry name" value="HAD-like_SPP"/>
</dbReference>
<dbReference type="SFLD" id="SFLDG01129">
    <property type="entry name" value="C1.5:_HAD__Beta-PGM__Phosphata"/>
    <property type="match status" value="1"/>
</dbReference>
<dbReference type="PANTHER" id="PTHR43481">
    <property type="entry name" value="FRUCTOSE-1-PHOSPHATE PHOSPHATASE"/>
    <property type="match status" value="1"/>
</dbReference>
<dbReference type="InterPro" id="IPR036412">
    <property type="entry name" value="HAD-like_sf"/>
</dbReference>
<accession>A0ABR9IG54</accession>
<dbReference type="InterPro" id="IPR023198">
    <property type="entry name" value="PGP-like_dom2"/>
</dbReference>
<dbReference type="EMBL" id="JADBEG010000001">
    <property type="protein sequence ID" value="MBE1502150.1"/>
    <property type="molecule type" value="Genomic_DNA"/>
</dbReference>
<dbReference type="GO" id="GO:0050308">
    <property type="term" value="F:sugar-phosphatase activity"/>
    <property type="evidence" value="ECO:0007669"/>
    <property type="project" value="UniProtKB-EC"/>
</dbReference>
<dbReference type="NCBIfam" id="TIGR01509">
    <property type="entry name" value="HAD-SF-IA-v3"/>
    <property type="match status" value="1"/>
</dbReference>
<dbReference type="InterPro" id="IPR023214">
    <property type="entry name" value="HAD_sf"/>
</dbReference>
<evidence type="ECO:0000313" key="1">
    <source>
        <dbReference type="EMBL" id="MBE1502150.1"/>
    </source>
</evidence>
<dbReference type="Proteomes" id="UP000631670">
    <property type="component" value="Unassembled WGS sequence"/>
</dbReference>
<evidence type="ECO:0000313" key="2">
    <source>
        <dbReference type="Proteomes" id="UP000631670"/>
    </source>
</evidence>
<comment type="caution">
    <text evidence="1">The sequence shown here is derived from an EMBL/GenBank/DDBJ whole genome shotgun (WGS) entry which is preliminary data.</text>
</comment>
<proteinExistence type="predicted"/>
<protein>
    <submittedName>
        <fullName evidence="1">Sugar-phosphatase</fullName>
        <ecNumber evidence="1">3.1.3.23</ecNumber>
    </submittedName>
</protein>
<dbReference type="SUPFAM" id="SSF56784">
    <property type="entry name" value="HAD-like"/>
    <property type="match status" value="1"/>
</dbReference>
<dbReference type="InterPro" id="IPR006439">
    <property type="entry name" value="HAD-SF_hydro_IA"/>
</dbReference>
<dbReference type="RefSeq" id="WP_086863041.1">
    <property type="nucleotide sequence ID" value="NZ_JADBEG010000001.1"/>
</dbReference>
<gene>
    <name evidence="1" type="ORF">H4696_009250</name>
</gene>